<evidence type="ECO:0000256" key="3">
    <source>
        <dbReference type="ARBA" id="ARBA00023065"/>
    </source>
</evidence>
<evidence type="ECO:0000313" key="13">
    <source>
        <dbReference type="Proteomes" id="UP000411588"/>
    </source>
</evidence>
<evidence type="ECO:0000313" key="9">
    <source>
        <dbReference type="EMBL" id="VFD29907.1"/>
    </source>
</evidence>
<accession>A0A031WBR1</accession>
<dbReference type="EMBL" id="LK932411">
    <property type="protein sequence ID" value="CDS89320.1"/>
    <property type="molecule type" value="Genomic_DNA"/>
</dbReference>
<dbReference type="NCBIfam" id="NF002266">
    <property type="entry name" value="PRK01198.1-2"/>
    <property type="match status" value="1"/>
</dbReference>
<reference evidence="7" key="2">
    <citation type="journal article" date="2018" name="Genome Biol.">
        <title>SKESA: strategic k-mer extension for scrupulous assemblies.</title>
        <authorList>
            <person name="Souvorov A."/>
            <person name="Agarwala R."/>
            <person name="Lipman D.J."/>
        </authorList>
    </citation>
    <scope>NUCLEOTIDE SEQUENCE</scope>
    <source>
        <strain evidence="7">HN1000</strain>
    </source>
</reference>
<gene>
    <name evidence="6" type="primary">atpC</name>
    <name evidence="9" type="synonym">atpC_1</name>
    <name evidence="8" type="synonym">ntpC</name>
    <name evidence="6" type="ORF">BN1095_20083</name>
    <name evidence="4" type="ORF">BN1096_700118</name>
    <name evidence="5" type="ORF">BN1097_710119</name>
    <name evidence="7" type="ORF">KRM00_000387</name>
    <name evidence="10" type="ORF">SAMEA1402366_02395</name>
    <name evidence="9" type="ORF">SAMEA1402399_00856</name>
    <name evidence="8" type="ORF">SAMEA3375112_01630</name>
</gene>
<evidence type="ECO:0000313" key="4">
    <source>
        <dbReference type="EMBL" id="CDS88713.1"/>
    </source>
</evidence>
<dbReference type="RefSeq" id="WP_003439726.1">
    <property type="nucleotide sequence ID" value="NZ_AP031492.1"/>
</dbReference>
<dbReference type="Gene3D" id="1.10.132.50">
    <property type="entry name" value="ATP synthase (C/AC39) subunit, domain 3"/>
    <property type="match status" value="1"/>
</dbReference>
<keyword evidence="6" id="KW-0378">Hydrolase</keyword>
<dbReference type="EC" id="3.6.3.14" evidence="6"/>
<dbReference type="InterPro" id="IPR044911">
    <property type="entry name" value="V-type_ATPase_csu/dsu_dom_3"/>
</dbReference>
<dbReference type="EMBL" id="CAAJVP010000011">
    <property type="protein sequence ID" value="VHY11281.1"/>
    <property type="molecule type" value="Genomic_DNA"/>
</dbReference>
<dbReference type="EMBL" id="CAADAN010000002">
    <property type="protein sequence ID" value="VFD29907.1"/>
    <property type="molecule type" value="Genomic_DNA"/>
</dbReference>
<dbReference type="SUPFAM" id="SSF103486">
    <property type="entry name" value="V-type ATP synthase subunit C"/>
    <property type="match status" value="1"/>
</dbReference>
<dbReference type="InterPro" id="IPR035067">
    <property type="entry name" value="V-type_ATPase_csu/dsu"/>
</dbReference>
<comment type="similarity">
    <text evidence="1">Belongs to the V-ATPase V0D/AC39 subunit family.</text>
</comment>
<evidence type="ECO:0000313" key="6">
    <source>
        <dbReference type="EMBL" id="CDS94765.1"/>
    </source>
</evidence>
<dbReference type="InterPro" id="IPR036079">
    <property type="entry name" value="ATPase_csu/dsu_sf"/>
</dbReference>
<name>A0A031WBR1_CLODI</name>
<dbReference type="InterPro" id="IPR002843">
    <property type="entry name" value="ATPase_V0-cplx_csu/dsu"/>
</dbReference>
<dbReference type="OMA" id="RMIDANT"/>
<dbReference type="Proteomes" id="UP000411588">
    <property type="component" value="Unassembled WGS sequence"/>
</dbReference>
<sequence>MAEEKTYPYAVARIRVLEKQLLNRQMFIQMAEAKSPEDSLRIIAEAGYADTSNNNIHNFENILTQELSKTYEILKSLAPEEKFVDVFLYKNDYHNLKVLIKEEISGVDGEKYLIDGGTIPLIKLRESLANRSFSDLPKIMSSAILEAFDVYNKTQNGQMVDIVLDKATFTSMKETAKESQNKFVIDYVMKVCDLTNLKSFIRVKNMKKDFDMFMNVFVSGGSLDKEKFLEAFSSDTPASCFKSTSYSDVCKNGMDSGFTVFEKLCDDYLMEYVRGAKFKPLTLEPLIAYLYAKESEIKTIRIILTSKLNNIDADTIKERLRDAYV</sequence>
<dbReference type="InterPro" id="IPR050873">
    <property type="entry name" value="V-ATPase_V0D/AC39_subunit"/>
</dbReference>
<organism evidence="6">
    <name type="scientific">Clostridioides difficile</name>
    <name type="common">Peptoclostridium difficile</name>
    <dbReference type="NCBI Taxonomy" id="1496"/>
    <lineage>
        <taxon>Bacteria</taxon>
        <taxon>Bacillati</taxon>
        <taxon>Bacillota</taxon>
        <taxon>Clostridia</taxon>
        <taxon>Peptostreptococcales</taxon>
        <taxon>Peptostreptococcaceae</taxon>
        <taxon>Clostridioides</taxon>
    </lineage>
</organism>
<reference evidence="7" key="4">
    <citation type="submission" date="2021-06" db="EMBL/GenBank/DDBJ databases">
        <authorList>
            <consortium name="NCBI Pathogen Detection Project"/>
        </authorList>
    </citation>
    <scope>NUCLEOTIDE SEQUENCE</scope>
    <source>
        <strain evidence="7">HN1000</strain>
    </source>
</reference>
<evidence type="ECO:0000313" key="5">
    <source>
        <dbReference type="EMBL" id="CDS89320.1"/>
    </source>
</evidence>
<dbReference type="Proteomes" id="UP000189137">
    <property type="component" value="Unassembled WGS sequence"/>
</dbReference>
<reference evidence="10 12" key="3">
    <citation type="submission" date="2019-04" db="EMBL/GenBank/DDBJ databases">
        <authorList>
            <consortium name="Pathogen Informatics"/>
        </authorList>
    </citation>
    <scope>NUCLEOTIDE SEQUENCE [LARGE SCALE GENOMIC DNA]</scope>
    <source>
        <strain evidence="13">clo34</strain>
        <strain evidence="9">Clo34</strain>
        <strain evidence="12">tl291</strain>
        <strain evidence="10">Tl291</strain>
        <strain evidence="8 11">VRECD0157</strain>
    </source>
</reference>
<dbReference type="AlphaFoldDB" id="A0A031WBR1"/>
<dbReference type="PANTHER" id="PTHR38682:SF1">
    <property type="entry name" value="V-TYPE ATP SYNTHASE SUBUNIT C"/>
    <property type="match status" value="1"/>
</dbReference>
<evidence type="ECO:0000313" key="7">
    <source>
        <dbReference type="EMBL" id="HBH1540934.1"/>
    </source>
</evidence>
<protein>
    <submittedName>
        <fullName evidence="5">ATP synthase, subunit C</fullName>
    </submittedName>
    <submittedName>
        <fullName evidence="6">V-type ATP synthase subunit C</fullName>
        <ecNumber evidence="6">3.6.3.14</ecNumber>
    </submittedName>
    <submittedName>
        <fullName evidence="8">V-type sodium pump subunit C</fullName>
    </submittedName>
</protein>
<dbReference type="Proteomes" id="UP000372533">
    <property type="component" value="Unassembled WGS sequence"/>
</dbReference>
<dbReference type="EMBL" id="LK932849">
    <property type="protein sequence ID" value="CDS94765.1"/>
    <property type="molecule type" value="Genomic_DNA"/>
</dbReference>
<dbReference type="PATRIC" id="fig|1496.1373.peg.1918"/>
<dbReference type="EMBL" id="LK932525">
    <property type="protein sequence ID" value="CDS88713.1"/>
    <property type="molecule type" value="Genomic_DNA"/>
</dbReference>
<dbReference type="KEGG" id="pdf:CD630DERM_29570"/>
<keyword evidence="2" id="KW-0813">Transport</keyword>
<evidence type="ECO:0000256" key="2">
    <source>
        <dbReference type="ARBA" id="ARBA00022448"/>
    </source>
</evidence>
<dbReference type="Pfam" id="PF01992">
    <property type="entry name" value="vATP-synt_AC39"/>
    <property type="match status" value="1"/>
</dbReference>
<dbReference type="EMBL" id="DAEPXK010000003">
    <property type="protein sequence ID" value="HBH1540934.1"/>
    <property type="molecule type" value="Genomic_DNA"/>
</dbReference>
<dbReference type="Proteomes" id="UP000878956">
    <property type="component" value="Unassembled WGS sequence"/>
</dbReference>
<keyword evidence="3" id="KW-0406">Ion transport</keyword>
<dbReference type="GO" id="GO:0046961">
    <property type="term" value="F:proton-transporting ATPase activity, rotational mechanism"/>
    <property type="evidence" value="ECO:0007669"/>
    <property type="project" value="InterPro"/>
</dbReference>
<evidence type="ECO:0000313" key="8">
    <source>
        <dbReference type="EMBL" id="SJS23043.1"/>
    </source>
</evidence>
<dbReference type="PANTHER" id="PTHR38682">
    <property type="entry name" value="V-TYPE ATP SYNTHASE SUBUNIT C"/>
    <property type="match status" value="1"/>
</dbReference>
<evidence type="ECO:0000256" key="1">
    <source>
        <dbReference type="ARBA" id="ARBA00006709"/>
    </source>
</evidence>
<evidence type="ECO:0000313" key="12">
    <source>
        <dbReference type="Proteomes" id="UP000372533"/>
    </source>
</evidence>
<proteinExistence type="inferred from homology"/>
<dbReference type="EMBL" id="FUPS01000004">
    <property type="protein sequence ID" value="SJS23043.1"/>
    <property type="molecule type" value="Genomic_DNA"/>
</dbReference>
<dbReference type="Gene3D" id="1.20.1690.10">
    <property type="entry name" value="V-type ATP synthase subunit C domain"/>
    <property type="match status" value="2"/>
</dbReference>
<reference evidence="6" key="1">
    <citation type="submission" date="2014-07" db="EMBL/GenBank/DDBJ databases">
        <authorList>
            <person name="Monot Marc"/>
        </authorList>
    </citation>
    <scope>NUCLEOTIDE SEQUENCE</scope>
    <source>
        <strain evidence="6">7032989</strain>
        <strain evidence="5">7032994</strain>
    </source>
</reference>
<dbReference type="GeneID" id="66355364"/>
<evidence type="ECO:0000313" key="11">
    <source>
        <dbReference type="Proteomes" id="UP000189137"/>
    </source>
</evidence>
<evidence type="ECO:0000313" key="10">
    <source>
        <dbReference type="EMBL" id="VHY11281.1"/>
    </source>
</evidence>
<dbReference type="GO" id="GO:0016787">
    <property type="term" value="F:hydrolase activity"/>
    <property type="evidence" value="ECO:0007669"/>
    <property type="project" value="UniProtKB-KW"/>
</dbReference>